<accession>A0AAW7MSN1</accession>
<sequence>MTLGHEQMYQRWLPHLFVAVQRQTIIGRCAGGGGEPLRLLPVPHTRRRYARHLLTDPAGH</sequence>
<keyword evidence="3" id="KW-1185">Reference proteome</keyword>
<gene>
    <name evidence="1" type="ORF">DBA34_20140</name>
    <name evidence="2" type="ORF">DBB29_21385</name>
</gene>
<dbReference type="Proteomes" id="UP001172788">
    <property type="component" value="Unassembled WGS sequence"/>
</dbReference>
<protein>
    <submittedName>
        <fullName evidence="1">Uncharacterized protein</fullName>
    </submittedName>
</protein>
<evidence type="ECO:0000313" key="1">
    <source>
        <dbReference type="EMBL" id="MDN4575558.1"/>
    </source>
</evidence>
<organism evidence="1 4">
    <name type="scientific">Pandoraea cepalis</name>
    <dbReference type="NCBI Taxonomy" id="2508294"/>
    <lineage>
        <taxon>Bacteria</taxon>
        <taxon>Pseudomonadati</taxon>
        <taxon>Pseudomonadota</taxon>
        <taxon>Betaproteobacteria</taxon>
        <taxon>Burkholderiales</taxon>
        <taxon>Burkholderiaceae</taxon>
        <taxon>Pandoraea</taxon>
    </lineage>
</organism>
<evidence type="ECO:0000313" key="3">
    <source>
        <dbReference type="Proteomes" id="UP001172788"/>
    </source>
</evidence>
<evidence type="ECO:0000313" key="4">
    <source>
        <dbReference type="Proteomes" id="UP001172791"/>
    </source>
</evidence>
<comment type="caution">
    <text evidence="1">The sequence shown here is derived from an EMBL/GenBank/DDBJ whole genome shotgun (WGS) entry which is preliminary data.</text>
</comment>
<dbReference type="AlphaFoldDB" id="A0AAW7MSN1"/>
<dbReference type="EMBL" id="QAID01000045">
    <property type="protein sequence ID" value="MDN4580660.1"/>
    <property type="molecule type" value="Genomic_DNA"/>
</dbReference>
<evidence type="ECO:0000313" key="2">
    <source>
        <dbReference type="EMBL" id="MDN4580660.1"/>
    </source>
</evidence>
<dbReference type="Proteomes" id="UP001172791">
    <property type="component" value="Unassembled WGS sequence"/>
</dbReference>
<reference evidence="1" key="1">
    <citation type="submission" date="2018-04" db="EMBL/GenBank/DDBJ databases">
        <authorList>
            <person name="Jy Z."/>
        </authorList>
    </citation>
    <scope>NUCLEOTIDE SEQUENCE</scope>
    <source>
        <strain evidence="2">AS13</strain>
        <strain evidence="1">LA18</strain>
    </source>
</reference>
<proteinExistence type="predicted"/>
<dbReference type="EMBL" id="QAIC01000042">
    <property type="protein sequence ID" value="MDN4575558.1"/>
    <property type="molecule type" value="Genomic_DNA"/>
</dbReference>
<name>A0AAW7MSN1_9BURK</name>